<feature type="non-terminal residue" evidence="2">
    <location>
        <position position="1"/>
    </location>
</feature>
<dbReference type="Proteomes" id="UP000602905">
    <property type="component" value="Unassembled WGS sequence"/>
</dbReference>
<gene>
    <name evidence="2" type="ORF">RHS03_08995</name>
</gene>
<dbReference type="AlphaFoldDB" id="A0A8H7HKN7"/>
<comment type="caution">
    <text evidence="2">The sequence shown here is derived from an EMBL/GenBank/DDBJ whole genome shotgun (WGS) entry which is preliminary data.</text>
</comment>
<reference evidence="2" key="1">
    <citation type="submission" date="2020-09" db="EMBL/GenBank/DDBJ databases">
        <title>Comparative genome analyses of four rice-infecting Rhizoctonia solani isolates reveal extensive enrichment of homogalacturonan modification genes.</title>
        <authorList>
            <person name="Lee D.-Y."/>
            <person name="Jeon J."/>
            <person name="Kim K.-T."/>
            <person name="Cheong K."/>
            <person name="Song H."/>
            <person name="Choi G."/>
            <person name="Ko J."/>
            <person name="Opiyo S.O."/>
            <person name="Zuo S."/>
            <person name="Madhav S."/>
            <person name="Lee Y.-H."/>
            <person name="Wang G.-L."/>
        </authorList>
    </citation>
    <scope>NUCLEOTIDE SEQUENCE</scope>
    <source>
        <strain evidence="2">AG1-IA WGL</strain>
    </source>
</reference>
<feature type="compositionally biased region" description="Basic and acidic residues" evidence="1">
    <location>
        <begin position="77"/>
        <end position="86"/>
    </location>
</feature>
<dbReference type="EMBL" id="JACYCD010000622">
    <property type="protein sequence ID" value="KAF8690193.1"/>
    <property type="molecule type" value="Genomic_DNA"/>
</dbReference>
<evidence type="ECO:0000256" key="1">
    <source>
        <dbReference type="SAM" id="MobiDB-lite"/>
    </source>
</evidence>
<feature type="region of interest" description="Disordered" evidence="1">
    <location>
        <begin position="75"/>
        <end position="106"/>
    </location>
</feature>
<organism evidence="2 3">
    <name type="scientific">Rhizoctonia solani</name>
    <dbReference type="NCBI Taxonomy" id="456999"/>
    <lineage>
        <taxon>Eukaryota</taxon>
        <taxon>Fungi</taxon>
        <taxon>Dikarya</taxon>
        <taxon>Basidiomycota</taxon>
        <taxon>Agaricomycotina</taxon>
        <taxon>Agaricomycetes</taxon>
        <taxon>Cantharellales</taxon>
        <taxon>Ceratobasidiaceae</taxon>
        <taxon>Rhizoctonia</taxon>
    </lineage>
</organism>
<accession>A0A8H7HKN7</accession>
<name>A0A8H7HKN7_9AGAM</name>
<proteinExistence type="predicted"/>
<evidence type="ECO:0000313" key="2">
    <source>
        <dbReference type="EMBL" id="KAF8690193.1"/>
    </source>
</evidence>
<sequence length="106" mass="11858">TLENLTAPWTTVHTTKAAGLRIAQGSMFSQPLLSLGLLTIDPHDEDEDEYAHLNKIDNHEPDIYRDFGIEKASGSDFGKDYDEKGSPCRTPRRVVKNSFGDDYNSD</sequence>
<protein>
    <submittedName>
        <fullName evidence="2">Uncharacterized protein</fullName>
    </submittedName>
</protein>
<evidence type="ECO:0000313" key="3">
    <source>
        <dbReference type="Proteomes" id="UP000602905"/>
    </source>
</evidence>